<feature type="transmembrane region" description="Helical" evidence="19">
    <location>
        <begin position="300"/>
        <end position="324"/>
    </location>
</feature>
<feature type="transmembrane region" description="Helical" evidence="19">
    <location>
        <begin position="126"/>
        <end position="146"/>
    </location>
</feature>
<dbReference type="Pfam" id="PF01222">
    <property type="entry name" value="ERG4_ERG24"/>
    <property type="match status" value="1"/>
</dbReference>
<dbReference type="STRING" id="88036.D8RQ46"/>
<dbReference type="Gramene" id="EFJ25793">
    <property type="protein sequence ID" value="EFJ25793"/>
    <property type="gene ID" value="SELMODRAFT_449602"/>
</dbReference>
<gene>
    <name evidence="21" type="primary">FK-1</name>
    <name evidence="21" type="ORF">SELMODRAFT_449602</name>
</gene>
<sequence>MAWADLLQPPSAATFLSLLALLEAVLPGQRVSGVELADGTRIIYKCNGLLSLVVLLALLGAAVPPTVLADRGPELFSTTLTLCVLLSIVLCLTGYASKSPSSSLKCQSSGNALHDWWFGLQLNPQFLTIDIKFFWIKAGMISWLLINFSIASKQIEQAGFLTLPMALYQVFCTIYVLDFLWYEEYMTSTWDIIAEKFGFMLIFGDMVWIPFTFSIQGWWLLHNNAEITRMAAFLNALVFLAGYAIFRGANKQKHEFKKNPKAPIWGKPPVLIGGKLLVSGYWGIARHCNYLGDLLLALSFSLPCGTSSIVPYFYPIYLFILLVWRERRDEARCRAKYKAVWEEYCKAVPWRIFPRIY</sequence>
<evidence type="ECO:0000256" key="18">
    <source>
        <dbReference type="ARBA" id="ARBA00069705"/>
    </source>
</evidence>
<dbReference type="EMBL" id="GL377586">
    <property type="protein sequence ID" value="EFJ25793.1"/>
    <property type="molecule type" value="Genomic_DNA"/>
</dbReference>
<dbReference type="GO" id="GO:0050613">
    <property type="term" value="F:Delta14-sterol reductase activity"/>
    <property type="evidence" value="ECO:0000318"/>
    <property type="project" value="GO_Central"/>
</dbReference>
<comment type="subcellular location">
    <subcellularLocation>
        <location evidence="1">Membrane</location>
        <topology evidence="1">Multi-pass membrane protein</topology>
    </subcellularLocation>
</comment>
<evidence type="ECO:0000256" key="9">
    <source>
        <dbReference type="ARBA" id="ARBA00023002"/>
    </source>
</evidence>
<keyword evidence="12 19" id="KW-0472">Membrane</keyword>
<dbReference type="InterPro" id="IPR018083">
    <property type="entry name" value="Sterol_reductase_CS"/>
</dbReference>
<keyword evidence="7" id="KW-0752">Steroid biosynthesis</keyword>
<proteinExistence type="inferred from homology"/>
<dbReference type="Proteomes" id="UP000001514">
    <property type="component" value="Unassembled WGS sequence"/>
</dbReference>
<evidence type="ECO:0000313" key="21">
    <source>
        <dbReference type="EMBL" id="EFJ25793.1"/>
    </source>
</evidence>
<feature type="chain" id="PRO_5003122016" description="Delta(14)-sterol reductase" evidence="20">
    <location>
        <begin position="25"/>
        <end position="357"/>
    </location>
</feature>
<feature type="transmembrane region" description="Helical" evidence="19">
    <location>
        <begin position="75"/>
        <end position="95"/>
    </location>
</feature>
<keyword evidence="5 19" id="KW-0812">Transmembrane</keyword>
<protein>
    <recommendedName>
        <fullName evidence="18">Delta(14)-sterol reductase</fullName>
        <ecNumber evidence="3">1.3.1.70</ecNumber>
    </recommendedName>
    <alternativeName>
        <fullName evidence="15">C-14 sterol reductase</fullName>
    </alternativeName>
    <alternativeName>
        <fullName evidence="16">Sterol C14-reductase</fullName>
    </alternativeName>
</protein>
<evidence type="ECO:0000256" key="1">
    <source>
        <dbReference type="ARBA" id="ARBA00004141"/>
    </source>
</evidence>
<evidence type="ECO:0000256" key="12">
    <source>
        <dbReference type="ARBA" id="ARBA00023136"/>
    </source>
</evidence>
<dbReference type="AlphaFoldDB" id="D8RQ46"/>
<dbReference type="KEGG" id="smo:SELMODRAFT_449602"/>
<reference evidence="21 22" key="1">
    <citation type="journal article" date="2011" name="Science">
        <title>The Selaginella genome identifies genetic changes associated with the evolution of vascular plants.</title>
        <authorList>
            <person name="Banks J.A."/>
            <person name="Nishiyama T."/>
            <person name="Hasebe M."/>
            <person name="Bowman J.L."/>
            <person name="Gribskov M."/>
            <person name="dePamphilis C."/>
            <person name="Albert V.A."/>
            <person name="Aono N."/>
            <person name="Aoyama T."/>
            <person name="Ambrose B.A."/>
            <person name="Ashton N.W."/>
            <person name="Axtell M.J."/>
            <person name="Barker E."/>
            <person name="Barker M.S."/>
            <person name="Bennetzen J.L."/>
            <person name="Bonawitz N.D."/>
            <person name="Chapple C."/>
            <person name="Cheng C."/>
            <person name="Correa L.G."/>
            <person name="Dacre M."/>
            <person name="DeBarry J."/>
            <person name="Dreyer I."/>
            <person name="Elias M."/>
            <person name="Engstrom E.M."/>
            <person name="Estelle M."/>
            <person name="Feng L."/>
            <person name="Finet C."/>
            <person name="Floyd S.K."/>
            <person name="Frommer W.B."/>
            <person name="Fujita T."/>
            <person name="Gramzow L."/>
            <person name="Gutensohn M."/>
            <person name="Harholt J."/>
            <person name="Hattori M."/>
            <person name="Heyl A."/>
            <person name="Hirai T."/>
            <person name="Hiwatashi Y."/>
            <person name="Ishikawa M."/>
            <person name="Iwata M."/>
            <person name="Karol K.G."/>
            <person name="Koehler B."/>
            <person name="Kolukisaoglu U."/>
            <person name="Kubo M."/>
            <person name="Kurata T."/>
            <person name="Lalonde S."/>
            <person name="Li K."/>
            <person name="Li Y."/>
            <person name="Litt A."/>
            <person name="Lyons E."/>
            <person name="Manning G."/>
            <person name="Maruyama T."/>
            <person name="Michael T.P."/>
            <person name="Mikami K."/>
            <person name="Miyazaki S."/>
            <person name="Morinaga S."/>
            <person name="Murata T."/>
            <person name="Mueller-Roeber B."/>
            <person name="Nelson D.R."/>
            <person name="Obara M."/>
            <person name="Oguri Y."/>
            <person name="Olmstead R.G."/>
            <person name="Onodera N."/>
            <person name="Petersen B.L."/>
            <person name="Pils B."/>
            <person name="Prigge M."/>
            <person name="Rensing S.A."/>
            <person name="Riano-Pachon D.M."/>
            <person name="Roberts A.W."/>
            <person name="Sato Y."/>
            <person name="Scheller H.V."/>
            <person name="Schulz B."/>
            <person name="Schulz C."/>
            <person name="Shakirov E.V."/>
            <person name="Shibagaki N."/>
            <person name="Shinohara N."/>
            <person name="Shippen D.E."/>
            <person name="Soerensen I."/>
            <person name="Sotooka R."/>
            <person name="Sugimoto N."/>
            <person name="Sugita M."/>
            <person name="Sumikawa N."/>
            <person name="Tanurdzic M."/>
            <person name="Theissen G."/>
            <person name="Ulvskov P."/>
            <person name="Wakazuki S."/>
            <person name="Weng J.K."/>
            <person name="Willats W.W."/>
            <person name="Wipf D."/>
            <person name="Wolf P.G."/>
            <person name="Yang L."/>
            <person name="Zimmer A.D."/>
            <person name="Zhu Q."/>
            <person name="Mitros T."/>
            <person name="Hellsten U."/>
            <person name="Loque D."/>
            <person name="Otillar R."/>
            <person name="Salamov A."/>
            <person name="Schmutz J."/>
            <person name="Shapiro H."/>
            <person name="Lindquist E."/>
            <person name="Lucas S."/>
            <person name="Rokhsar D."/>
            <person name="Grigoriev I.V."/>
        </authorList>
    </citation>
    <scope>NUCLEOTIDE SEQUENCE [LARGE SCALE GENOMIC DNA]</scope>
</reference>
<dbReference type="InParanoid" id="D8RQ46"/>
<dbReference type="EC" id="1.3.1.70" evidence="3"/>
<evidence type="ECO:0000256" key="2">
    <source>
        <dbReference type="ARBA" id="ARBA00005402"/>
    </source>
</evidence>
<keyword evidence="4" id="KW-0444">Lipid biosynthesis</keyword>
<dbReference type="FunFam" id="1.20.120.1630:FF:000011">
    <property type="entry name" value="Delta(14)-sterol reductase"/>
    <property type="match status" value="1"/>
</dbReference>
<keyword evidence="14" id="KW-0753">Steroid metabolism</keyword>
<dbReference type="GO" id="GO:0016126">
    <property type="term" value="P:sterol biosynthetic process"/>
    <property type="evidence" value="ECO:0000318"/>
    <property type="project" value="GO_Central"/>
</dbReference>
<feature type="transmembrane region" description="Helical" evidence="19">
    <location>
        <begin position="49"/>
        <end position="68"/>
    </location>
</feature>
<keyword evidence="22" id="KW-1185">Reference proteome</keyword>
<dbReference type="PANTHER" id="PTHR21257:SF52">
    <property type="entry name" value="DELTA(14)-STEROL REDUCTASE TM7SF2"/>
    <property type="match status" value="1"/>
</dbReference>
<evidence type="ECO:0000256" key="10">
    <source>
        <dbReference type="ARBA" id="ARBA00023011"/>
    </source>
</evidence>
<evidence type="ECO:0000256" key="7">
    <source>
        <dbReference type="ARBA" id="ARBA00022955"/>
    </source>
</evidence>
<evidence type="ECO:0000256" key="17">
    <source>
        <dbReference type="ARBA" id="ARBA00060577"/>
    </source>
</evidence>
<keyword evidence="10" id="KW-0756">Sterol biosynthesis</keyword>
<evidence type="ECO:0000256" key="16">
    <source>
        <dbReference type="ARBA" id="ARBA00031227"/>
    </source>
</evidence>
<evidence type="ECO:0000256" key="19">
    <source>
        <dbReference type="SAM" id="Phobius"/>
    </source>
</evidence>
<evidence type="ECO:0000256" key="13">
    <source>
        <dbReference type="ARBA" id="ARBA00023166"/>
    </source>
</evidence>
<evidence type="ECO:0000256" key="4">
    <source>
        <dbReference type="ARBA" id="ARBA00022516"/>
    </source>
</evidence>
<evidence type="ECO:0000256" key="15">
    <source>
        <dbReference type="ARBA" id="ARBA00030165"/>
    </source>
</evidence>
<evidence type="ECO:0000256" key="6">
    <source>
        <dbReference type="ARBA" id="ARBA00022857"/>
    </source>
</evidence>
<feature type="transmembrane region" description="Helical" evidence="19">
    <location>
        <begin position="197"/>
        <end position="220"/>
    </location>
</feature>
<dbReference type="PROSITE" id="PS01017">
    <property type="entry name" value="STEROL_REDUCT_1"/>
    <property type="match status" value="1"/>
</dbReference>
<keyword evidence="8 19" id="KW-1133">Transmembrane helix</keyword>
<organism evidence="22">
    <name type="scientific">Selaginella moellendorffii</name>
    <name type="common">Spikemoss</name>
    <dbReference type="NCBI Taxonomy" id="88036"/>
    <lineage>
        <taxon>Eukaryota</taxon>
        <taxon>Viridiplantae</taxon>
        <taxon>Streptophyta</taxon>
        <taxon>Embryophyta</taxon>
        <taxon>Tracheophyta</taxon>
        <taxon>Lycopodiopsida</taxon>
        <taxon>Selaginellales</taxon>
        <taxon>Selaginellaceae</taxon>
        <taxon>Selaginella</taxon>
    </lineage>
</organism>
<keyword evidence="11" id="KW-0443">Lipid metabolism</keyword>
<accession>D8RQ46</accession>
<feature type="transmembrane region" description="Helical" evidence="19">
    <location>
        <begin position="158"/>
        <end position="177"/>
    </location>
</feature>
<comment type="pathway">
    <text evidence="17">Steroid biosynthesis.</text>
</comment>
<feature type="signal peptide" evidence="20">
    <location>
        <begin position="1"/>
        <end position="24"/>
    </location>
</feature>
<evidence type="ECO:0000256" key="14">
    <source>
        <dbReference type="ARBA" id="ARBA00023221"/>
    </source>
</evidence>
<dbReference type="FunCoup" id="D8RQ46">
    <property type="interactions" value="2852"/>
</dbReference>
<dbReference type="GO" id="GO:0005789">
    <property type="term" value="C:endoplasmic reticulum membrane"/>
    <property type="evidence" value="ECO:0000318"/>
    <property type="project" value="GO_Central"/>
</dbReference>
<dbReference type="OMA" id="PNYMGDL"/>
<dbReference type="PROSITE" id="PS01018">
    <property type="entry name" value="STEROL_REDUCT_2"/>
    <property type="match status" value="1"/>
</dbReference>
<keyword evidence="9" id="KW-0560">Oxidoreductase</keyword>
<keyword evidence="20" id="KW-0732">Signal</keyword>
<keyword evidence="6" id="KW-0521">NADP</keyword>
<dbReference type="HOGENOM" id="CLU_015631_0_1_1"/>
<evidence type="ECO:0000256" key="8">
    <source>
        <dbReference type="ARBA" id="ARBA00022989"/>
    </source>
</evidence>
<evidence type="ECO:0000256" key="5">
    <source>
        <dbReference type="ARBA" id="ARBA00022692"/>
    </source>
</evidence>
<dbReference type="Gene3D" id="1.20.120.1630">
    <property type="match status" value="1"/>
</dbReference>
<name>D8RQ46_SELML</name>
<evidence type="ECO:0000256" key="3">
    <source>
        <dbReference type="ARBA" id="ARBA00012413"/>
    </source>
</evidence>
<comment type="similarity">
    <text evidence="2">Belongs to the ERG4/ERG24 family.</text>
</comment>
<dbReference type="PANTHER" id="PTHR21257">
    <property type="entry name" value="DELTA(14)-STEROL REDUCTASE"/>
    <property type="match status" value="1"/>
</dbReference>
<dbReference type="eggNOG" id="KOG1435">
    <property type="taxonomic scope" value="Eukaryota"/>
</dbReference>
<evidence type="ECO:0000256" key="11">
    <source>
        <dbReference type="ARBA" id="ARBA00023098"/>
    </source>
</evidence>
<evidence type="ECO:0000313" key="22">
    <source>
        <dbReference type="Proteomes" id="UP000001514"/>
    </source>
</evidence>
<keyword evidence="13" id="KW-1207">Sterol metabolism</keyword>
<evidence type="ECO:0000256" key="20">
    <source>
        <dbReference type="SAM" id="SignalP"/>
    </source>
</evidence>
<feature type="transmembrane region" description="Helical" evidence="19">
    <location>
        <begin position="227"/>
        <end position="246"/>
    </location>
</feature>
<dbReference type="InterPro" id="IPR001171">
    <property type="entry name" value="ERG24_DHCR-like"/>
</dbReference>